<reference evidence="7 8" key="1">
    <citation type="submission" date="2018-07" db="EMBL/GenBank/DDBJ databases">
        <title>Halioglobus sp. genome submission.</title>
        <authorList>
            <person name="Ye M.-Q."/>
            <person name="Du Z.-J."/>
        </authorList>
    </citation>
    <scope>NUCLEOTIDE SEQUENCE [LARGE SCALE GENOMIC DNA]</scope>
    <source>
        <strain evidence="7 8">U0301</strain>
    </source>
</reference>
<evidence type="ECO:0000256" key="5">
    <source>
        <dbReference type="ARBA" id="ARBA00023172"/>
    </source>
</evidence>
<dbReference type="PROSITE" id="PS01007">
    <property type="entry name" value="TRANSPOSASE_MUTATOR"/>
    <property type="match status" value="1"/>
</dbReference>
<dbReference type="NCBIfam" id="NF033543">
    <property type="entry name" value="transpos_IS256"/>
    <property type="match status" value="1"/>
</dbReference>
<keyword evidence="5 6" id="KW-0233">DNA recombination</keyword>
<accession>A0A3L7DU25</accession>
<dbReference type="AlphaFoldDB" id="A0A3L7DU25"/>
<protein>
    <recommendedName>
        <fullName evidence="6">Mutator family transposase</fullName>
    </recommendedName>
</protein>
<dbReference type="InterPro" id="IPR001207">
    <property type="entry name" value="Transposase_mutator"/>
</dbReference>
<name>A0A3L7DU25_9GAMM</name>
<proteinExistence type="inferred from homology"/>
<sequence>MAQQSQDSAIYDAVELLKENGFDGVAEAVTVLMNAAMVAERSEYLGVRPYERSEDRRGYANGFKGKRVKTRLGELPLKVPQTRDCEFYPQSLEKGLRSERALLLSIAEMYVQGVSTRRVKRIVEELCGMDVSSTQVSRAAAELDELLTAWRERDLGRYRYVVLDAQYEKVRQGGQVIDAAVLIACGVDADGRRDILGCSVSLSEAEVHWRAFLTSLKDRGLYGIELIASDAHEGLQAARRAVFPSVPWQRCQFHLQQNAGQYVPSVAMRSPVAADIRAIFNAPDQHEAERLLDMFVERYQKTAPKLAAWAEEALPQGFTVFSLPPAHRRRLRTTNLVERLNEEIRRRTRVARLFPNEASCLRLVSAVLMEIAEDWQTADKRYVTFSD</sequence>
<dbReference type="PANTHER" id="PTHR33217:SF7">
    <property type="entry name" value="TRANSPOSASE FOR INSERTION SEQUENCE ELEMENT IS1081"/>
    <property type="match status" value="1"/>
</dbReference>
<dbReference type="EMBL" id="QRAN01000034">
    <property type="protein sequence ID" value="RLQ20275.1"/>
    <property type="molecule type" value="Genomic_DNA"/>
</dbReference>
<evidence type="ECO:0000313" key="8">
    <source>
        <dbReference type="Proteomes" id="UP000265509"/>
    </source>
</evidence>
<organism evidence="7 8">
    <name type="scientific">Seongchinamella sediminis</name>
    <dbReference type="NCBI Taxonomy" id="2283635"/>
    <lineage>
        <taxon>Bacteria</taxon>
        <taxon>Pseudomonadati</taxon>
        <taxon>Pseudomonadota</taxon>
        <taxon>Gammaproteobacteria</taxon>
        <taxon>Cellvibrionales</taxon>
        <taxon>Halieaceae</taxon>
        <taxon>Seongchinamella</taxon>
    </lineage>
</organism>
<evidence type="ECO:0000256" key="2">
    <source>
        <dbReference type="ARBA" id="ARBA00010961"/>
    </source>
</evidence>
<dbReference type="GO" id="GO:0006313">
    <property type="term" value="P:DNA transposition"/>
    <property type="evidence" value="ECO:0007669"/>
    <property type="project" value="UniProtKB-UniRule"/>
</dbReference>
<keyword evidence="8" id="KW-1185">Reference proteome</keyword>
<keyword evidence="3 6" id="KW-0815">Transposition</keyword>
<evidence type="ECO:0000256" key="3">
    <source>
        <dbReference type="ARBA" id="ARBA00022578"/>
    </source>
</evidence>
<dbReference type="Proteomes" id="UP000265509">
    <property type="component" value="Unassembled WGS sequence"/>
</dbReference>
<comment type="similarity">
    <text evidence="2 6">Belongs to the transposase mutator family.</text>
</comment>
<gene>
    <name evidence="7" type="ORF">DWB85_18475</name>
</gene>
<comment type="function">
    <text evidence="1 6">Required for the transposition of the insertion element.</text>
</comment>
<evidence type="ECO:0000313" key="7">
    <source>
        <dbReference type="EMBL" id="RLQ20275.1"/>
    </source>
</evidence>
<dbReference type="OrthoDB" id="9779930at2"/>
<evidence type="ECO:0000256" key="1">
    <source>
        <dbReference type="ARBA" id="ARBA00002190"/>
    </source>
</evidence>
<dbReference type="Pfam" id="PF00872">
    <property type="entry name" value="Transposase_mut"/>
    <property type="match status" value="1"/>
</dbReference>
<evidence type="ECO:0000256" key="6">
    <source>
        <dbReference type="RuleBase" id="RU365089"/>
    </source>
</evidence>
<dbReference type="GO" id="GO:0003677">
    <property type="term" value="F:DNA binding"/>
    <property type="evidence" value="ECO:0007669"/>
    <property type="project" value="UniProtKB-UniRule"/>
</dbReference>
<dbReference type="RefSeq" id="WP_117957471.1">
    <property type="nucleotide sequence ID" value="NZ_QRAN01000034.1"/>
</dbReference>
<dbReference type="PANTHER" id="PTHR33217">
    <property type="entry name" value="TRANSPOSASE FOR INSERTION SEQUENCE ELEMENT IS1081"/>
    <property type="match status" value="1"/>
</dbReference>
<keyword evidence="4 6" id="KW-0238">DNA-binding</keyword>
<keyword evidence="6" id="KW-0814">Transposable element</keyword>
<dbReference type="GO" id="GO:0004803">
    <property type="term" value="F:transposase activity"/>
    <property type="evidence" value="ECO:0007669"/>
    <property type="project" value="UniProtKB-UniRule"/>
</dbReference>
<comment type="caution">
    <text evidence="7">The sequence shown here is derived from an EMBL/GenBank/DDBJ whole genome shotgun (WGS) entry which is preliminary data.</text>
</comment>
<evidence type="ECO:0000256" key="4">
    <source>
        <dbReference type="ARBA" id="ARBA00023125"/>
    </source>
</evidence>